<keyword evidence="6" id="KW-0862">Zinc</keyword>
<dbReference type="NCBIfam" id="TIGR01443">
    <property type="entry name" value="intein_Cterm"/>
    <property type="match status" value="1"/>
</dbReference>
<comment type="catalytic activity">
    <reaction evidence="11">
        <text>7-carboxy-7-carbaguanine + NH4(+) + 2 ATP = 7-cyano-7-carbaguanine + 2 AMP + 2 diphosphate + 2 H(+)</text>
        <dbReference type="Rhea" id="RHEA:27982"/>
        <dbReference type="ChEBI" id="CHEBI:15378"/>
        <dbReference type="ChEBI" id="CHEBI:28938"/>
        <dbReference type="ChEBI" id="CHEBI:30616"/>
        <dbReference type="ChEBI" id="CHEBI:33019"/>
        <dbReference type="ChEBI" id="CHEBI:45075"/>
        <dbReference type="ChEBI" id="CHEBI:61036"/>
        <dbReference type="ChEBI" id="CHEBI:456215"/>
        <dbReference type="EC" id="6.3.4.20"/>
    </reaction>
</comment>
<evidence type="ECO:0000313" key="14">
    <source>
        <dbReference type="EMBL" id="KKN30006.1"/>
    </source>
</evidence>
<keyword evidence="5" id="KW-0068">Autocatalytic cleavage</keyword>
<keyword evidence="4" id="KW-0547">Nucleotide-binding</keyword>
<evidence type="ECO:0000256" key="9">
    <source>
        <dbReference type="ARBA" id="ARBA00037993"/>
    </source>
</evidence>
<dbReference type="InterPro" id="IPR036844">
    <property type="entry name" value="Hint_dom_sf"/>
</dbReference>
<dbReference type="SMART" id="SM00305">
    <property type="entry name" value="HintC"/>
    <property type="match status" value="1"/>
</dbReference>
<dbReference type="InterPro" id="IPR018317">
    <property type="entry name" value="QueC"/>
</dbReference>
<dbReference type="SUPFAM" id="SSF51294">
    <property type="entry name" value="Hedgehog/intein (Hint) domain"/>
    <property type="match status" value="1"/>
</dbReference>
<sequence length="589" mass="67606">MKLKRVIIMCNVVLILSGGVDSTTLLYDLVDQGYNVYALGFNYGQKHVKELEYAKKTCKKLNVNFKVINLENLGEIMYSSLTSDEEDIPEGHYESESMKSTVVPNRNMVMLAIATSYACTLKAESLFYGAHAGDHCVPGNELVFTNIGKKLMSELQINDLVLSNDFNAKKISFKRVVKKISNGIRNDIFKITTKAGRSFKVTGNHRIFQIKRYDFDRHTGWEKELIETYAKDIKPDDWLLAPASDRMLLENGKHKTELVDLLNYCDLNHSQLQYDNDNIWFKKNNKVCRFVSKESFIRLLSWYITEGSKSTKYRYNANTYRVGIPQSKIKNPLYYDEIINTVREWGFNVCESSDTIFFSGPTTKVFELCGNISRNKQIPNEFLLYDIHTLFDTLIKGDGHISSERSYQYVTNSLKLKEQVSWLSIILGNSVGVNITTNSCYGISIRNSFKKKINKFGECRMVQVKTVEKCNSTEVFDIEVEDNHNFFIGTGSGVLVSNSIYPDCRPEFVEKMKDVIKICDYHPLDLVVPYLHVDKAEIIRKGIILEVDYSMTWTCYSGKQKACGKCGSCMERLEAFEYNNIKDPVEYLM</sequence>
<gene>
    <name evidence="14" type="ORF">LCGC14_0838230</name>
</gene>
<dbReference type="InterPro" id="IPR027434">
    <property type="entry name" value="Homing_endonucl"/>
</dbReference>
<evidence type="ECO:0000259" key="13">
    <source>
        <dbReference type="SMART" id="SM00306"/>
    </source>
</evidence>
<evidence type="ECO:0000256" key="1">
    <source>
        <dbReference type="ARBA" id="ARBA00005061"/>
    </source>
</evidence>
<dbReference type="PRINTS" id="PR00379">
    <property type="entry name" value="INTEIN"/>
</dbReference>
<dbReference type="Pfam" id="PF14890">
    <property type="entry name" value="Intein_splicing"/>
    <property type="match status" value="1"/>
</dbReference>
<keyword evidence="3" id="KW-0479">Metal-binding</keyword>
<evidence type="ECO:0000256" key="6">
    <source>
        <dbReference type="ARBA" id="ARBA00022833"/>
    </source>
</evidence>
<protein>
    <recommendedName>
        <fullName evidence="10">7-cyano-7-deazaguanine synthase</fullName>
        <ecNumber evidence="10">6.3.4.20</ecNumber>
    </recommendedName>
</protein>
<dbReference type="CDD" id="cd00081">
    <property type="entry name" value="Hint"/>
    <property type="match status" value="1"/>
</dbReference>
<evidence type="ECO:0000256" key="3">
    <source>
        <dbReference type="ARBA" id="ARBA00022723"/>
    </source>
</evidence>
<comment type="similarity">
    <text evidence="9">Belongs to the QueC family.</text>
</comment>
<dbReference type="PROSITE" id="PS50818">
    <property type="entry name" value="INTEIN_C_TER"/>
    <property type="match status" value="1"/>
</dbReference>
<dbReference type="GO" id="GO:0016539">
    <property type="term" value="P:intein-mediated protein splicing"/>
    <property type="evidence" value="ECO:0007669"/>
    <property type="project" value="InterPro"/>
</dbReference>
<name>A0A0F9RYJ9_9ZZZZ</name>
<evidence type="ECO:0000256" key="5">
    <source>
        <dbReference type="ARBA" id="ARBA00022813"/>
    </source>
</evidence>
<dbReference type="PROSITE" id="PS50817">
    <property type="entry name" value="INTEIN_N_TER"/>
    <property type="match status" value="1"/>
</dbReference>
<keyword evidence="2" id="KW-0436">Ligase</keyword>
<proteinExistence type="inferred from homology"/>
<dbReference type="GO" id="GO:0046872">
    <property type="term" value="F:metal ion binding"/>
    <property type="evidence" value="ECO:0007669"/>
    <property type="project" value="UniProtKB-KW"/>
</dbReference>
<dbReference type="SMART" id="SM00306">
    <property type="entry name" value="HintN"/>
    <property type="match status" value="1"/>
</dbReference>
<dbReference type="InterPro" id="IPR003587">
    <property type="entry name" value="Hint_dom_N"/>
</dbReference>
<evidence type="ECO:0000256" key="8">
    <source>
        <dbReference type="ARBA" id="ARBA00023000"/>
    </source>
</evidence>
<dbReference type="InterPro" id="IPR030934">
    <property type="entry name" value="Intein_C"/>
</dbReference>
<dbReference type="SUPFAM" id="SSF52402">
    <property type="entry name" value="Adenine nucleotide alpha hydrolases-like"/>
    <property type="match status" value="2"/>
</dbReference>
<dbReference type="AlphaFoldDB" id="A0A0F9RYJ9"/>
<dbReference type="GO" id="GO:0005524">
    <property type="term" value="F:ATP binding"/>
    <property type="evidence" value="ECO:0007669"/>
    <property type="project" value="UniProtKB-KW"/>
</dbReference>
<evidence type="ECO:0000256" key="10">
    <source>
        <dbReference type="ARBA" id="ARBA00039149"/>
    </source>
</evidence>
<dbReference type="EC" id="6.3.4.20" evidence="10"/>
<evidence type="ECO:0000259" key="12">
    <source>
        <dbReference type="SMART" id="SM00305"/>
    </source>
</evidence>
<keyword evidence="7" id="KW-0067">ATP-binding</keyword>
<dbReference type="Gene3D" id="3.40.50.620">
    <property type="entry name" value="HUPs"/>
    <property type="match status" value="2"/>
</dbReference>
<feature type="domain" description="Hint" evidence="12">
    <location>
        <begin position="456"/>
        <end position="504"/>
    </location>
</feature>
<dbReference type="HAMAP" id="MF_01633">
    <property type="entry name" value="QueC"/>
    <property type="match status" value="1"/>
</dbReference>
<dbReference type="InterPro" id="IPR003586">
    <property type="entry name" value="Hint_dom_C"/>
</dbReference>
<dbReference type="Gene3D" id="2.170.16.10">
    <property type="entry name" value="Hedgehog/Intein (Hint) domain"/>
    <property type="match status" value="1"/>
</dbReference>
<evidence type="ECO:0000256" key="11">
    <source>
        <dbReference type="ARBA" id="ARBA00047890"/>
    </source>
</evidence>
<comment type="pathway">
    <text evidence="1">Purine metabolism; 7-cyano-7-deazaguanine biosynthesis.</text>
</comment>
<dbReference type="Gene3D" id="3.10.28.10">
    <property type="entry name" value="Homing endonucleases"/>
    <property type="match status" value="1"/>
</dbReference>
<dbReference type="PANTHER" id="PTHR42914:SF1">
    <property type="entry name" value="7-CYANO-7-DEAZAGUANINE SYNTHASE"/>
    <property type="match status" value="1"/>
</dbReference>
<dbReference type="InterPro" id="IPR006141">
    <property type="entry name" value="Intein_N"/>
</dbReference>
<dbReference type="InterPro" id="IPR014729">
    <property type="entry name" value="Rossmann-like_a/b/a_fold"/>
</dbReference>
<dbReference type="EMBL" id="LAZR01002441">
    <property type="protein sequence ID" value="KKN30006.1"/>
    <property type="molecule type" value="Genomic_DNA"/>
</dbReference>
<evidence type="ECO:0000256" key="7">
    <source>
        <dbReference type="ARBA" id="ARBA00022840"/>
    </source>
</evidence>
<evidence type="ECO:0000256" key="2">
    <source>
        <dbReference type="ARBA" id="ARBA00022598"/>
    </source>
</evidence>
<comment type="caution">
    <text evidence="14">The sequence shown here is derived from an EMBL/GenBank/DDBJ whole genome shotgun (WGS) entry which is preliminary data.</text>
</comment>
<accession>A0A0F9RYJ9</accession>
<evidence type="ECO:0000256" key="4">
    <source>
        <dbReference type="ARBA" id="ARBA00022741"/>
    </source>
</evidence>
<dbReference type="GO" id="GO:0016874">
    <property type="term" value="F:ligase activity"/>
    <property type="evidence" value="ECO:0007669"/>
    <property type="project" value="UniProtKB-KW"/>
</dbReference>
<dbReference type="Pfam" id="PF06508">
    <property type="entry name" value="QueC"/>
    <property type="match status" value="2"/>
</dbReference>
<dbReference type="NCBIfam" id="TIGR01445">
    <property type="entry name" value="intein_Nterm"/>
    <property type="match status" value="1"/>
</dbReference>
<dbReference type="InterPro" id="IPR006142">
    <property type="entry name" value="INTEIN"/>
</dbReference>
<feature type="domain" description="Hint" evidence="13">
    <location>
        <begin position="134"/>
        <end position="243"/>
    </location>
</feature>
<dbReference type="PANTHER" id="PTHR42914">
    <property type="entry name" value="7-CYANO-7-DEAZAGUANINE SYNTHASE"/>
    <property type="match status" value="1"/>
</dbReference>
<organism evidence="14">
    <name type="scientific">marine sediment metagenome</name>
    <dbReference type="NCBI Taxonomy" id="412755"/>
    <lineage>
        <taxon>unclassified sequences</taxon>
        <taxon>metagenomes</taxon>
        <taxon>ecological metagenomes</taxon>
    </lineage>
</organism>
<keyword evidence="8" id="KW-0651">Protein splicing</keyword>
<reference evidence="14" key="1">
    <citation type="journal article" date="2015" name="Nature">
        <title>Complex archaea that bridge the gap between prokaryotes and eukaryotes.</title>
        <authorList>
            <person name="Spang A."/>
            <person name="Saw J.H."/>
            <person name="Jorgensen S.L."/>
            <person name="Zaremba-Niedzwiedzka K."/>
            <person name="Martijn J."/>
            <person name="Lind A.E."/>
            <person name="van Eijk R."/>
            <person name="Schleper C."/>
            <person name="Guy L."/>
            <person name="Ettema T.J."/>
        </authorList>
    </citation>
    <scope>NUCLEOTIDE SEQUENCE</scope>
</reference>